<keyword evidence="15" id="KW-1185">Reference proteome</keyword>
<feature type="transmembrane region" description="Helical" evidence="13">
    <location>
        <begin position="89"/>
        <end position="110"/>
    </location>
</feature>
<keyword evidence="9" id="KW-0862">Zinc</keyword>
<accession>A0A841GS58</accession>
<evidence type="ECO:0000256" key="9">
    <source>
        <dbReference type="ARBA" id="ARBA00022833"/>
    </source>
</evidence>
<evidence type="ECO:0000313" key="15">
    <source>
        <dbReference type="Proteomes" id="UP000555828"/>
    </source>
</evidence>
<comment type="subcellular location">
    <subcellularLocation>
        <location evidence="2">Cell membrane</location>
        <topology evidence="2">Multi-pass membrane protein</topology>
    </subcellularLocation>
</comment>
<dbReference type="RefSeq" id="WP_184618682.1">
    <property type="nucleotide sequence ID" value="NZ_JACHEX010000001.1"/>
</dbReference>
<dbReference type="Proteomes" id="UP000555828">
    <property type="component" value="Unassembled WGS sequence"/>
</dbReference>
<keyword evidence="5 14" id="KW-0645">Protease</keyword>
<protein>
    <submittedName>
        <fullName evidence="14">Zn-dependent protease</fullName>
    </submittedName>
</protein>
<evidence type="ECO:0000256" key="2">
    <source>
        <dbReference type="ARBA" id="ARBA00004651"/>
    </source>
</evidence>
<dbReference type="GO" id="GO:0046872">
    <property type="term" value="F:metal ion binding"/>
    <property type="evidence" value="ECO:0007669"/>
    <property type="project" value="UniProtKB-KW"/>
</dbReference>
<feature type="transmembrane region" description="Helical" evidence="13">
    <location>
        <begin position="161"/>
        <end position="182"/>
    </location>
</feature>
<evidence type="ECO:0000256" key="7">
    <source>
        <dbReference type="ARBA" id="ARBA00022723"/>
    </source>
</evidence>
<dbReference type="GO" id="GO:0005886">
    <property type="term" value="C:plasma membrane"/>
    <property type="evidence" value="ECO:0007669"/>
    <property type="project" value="UniProtKB-SubCell"/>
</dbReference>
<dbReference type="EMBL" id="JACHEX010000001">
    <property type="protein sequence ID" value="MBB6061940.1"/>
    <property type="molecule type" value="Genomic_DNA"/>
</dbReference>
<dbReference type="PANTHER" id="PTHR35864">
    <property type="entry name" value="ZINC METALLOPROTEASE MJ0611-RELATED"/>
    <property type="match status" value="1"/>
</dbReference>
<evidence type="ECO:0000256" key="10">
    <source>
        <dbReference type="ARBA" id="ARBA00022989"/>
    </source>
</evidence>
<dbReference type="GO" id="GO:0008237">
    <property type="term" value="F:metallopeptidase activity"/>
    <property type="evidence" value="ECO:0007669"/>
    <property type="project" value="UniProtKB-KW"/>
</dbReference>
<keyword evidence="10 13" id="KW-1133">Transmembrane helix</keyword>
<sequence>MIVTIEKVIINLLTGFFAVILVVYPRELLKAHLVVLAGDATPKKLKRTSLNPFVHLDPIGTIAFILFDFGWSRPIPVVPMKNKTIRKVLIFSSLIGSILGVGLFILYGIIAKEVDNKFAYITFYKACKWSLTYAIFSLFPIPPLDGSKLLGAFLPDEYWDWYIKYEVYGILFLLGMLLIWILPMIMEPFVKFINHLTDILIIGKGG</sequence>
<gene>
    <name evidence="14" type="ORF">HNP65_000362</name>
</gene>
<comment type="similarity">
    <text evidence="3">Belongs to the peptidase M50B family.</text>
</comment>
<evidence type="ECO:0000256" key="3">
    <source>
        <dbReference type="ARBA" id="ARBA00007931"/>
    </source>
</evidence>
<name>A0A841GS58_9BACT</name>
<evidence type="ECO:0000256" key="1">
    <source>
        <dbReference type="ARBA" id="ARBA00001947"/>
    </source>
</evidence>
<proteinExistence type="inferred from homology"/>
<dbReference type="CDD" id="cd06158">
    <property type="entry name" value="S2P-M50_like_1"/>
    <property type="match status" value="1"/>
</dbReference>
<organism evidence="14 15">
    <name type="scientific">Thermosipho japonicus</name>
    <dbReference type="NCBI Taxonomy" id="90323"/>
    <lineage>
        <taxon>Bacteria</taxon>
        <taxon>Thermotogati</taxon>
        <taxon>Thermotogota</taxon>
        <taxon>Thermotogae</taxon>
        <taxon>Thermotogales</taxon>
        <taxon>Fervidobacteriaceae</taxon>
        <taxon>Thermosipho</taxon>
    </lineage>
</organism>
<dbReference type="PANTHER" id="PTHR35864:SF1">
    <property type="entry name" value="ZINC METALLOPROTEASE YWHC-RELATED"/>
    <property type="match status" value="1"/>
</dbReference>
<keyword evidence="8" id="KW-0378">Hydrolase</keyword>
<evidence type="ECO:0000256" key="13">
    <source>
        <dbReference type="SAM" id="Phobius"/>
    </source>
</evidence>
<feature type="transmembrane region" description="Helical" evidence="13">
    <location>
        <begin position="50"/>
        <end position="69"/>
    </location>
</feature>
<evidence type="ECO:0000256" key="5">
    <source>
        <dbReference type="ARBA" id="ARBA00022670"/>
    </source>
</evidence>
<dbReference type="GO" id="GO:0006508">
    <property type="term" value="P:proteolysis"/>
    <property type="evidence" value="ECO:0007669"/>
    <property type="project" value="UniProtKB-KW"/>
</dbReference>
<evidence type="ECO:0000313" key="14">
    <source>
        <dbReference type="EMBL" id="MBB6061940.1"/>
    </source>
</evidence>
<evidence type="ECO:0000256" key="6">
    <source>
        <dbReference type="ARBA" id="ARBA00022692"/>
    </source>
</evidence>
<evidence type="ECO:0000256" key="8">
    <source>
        <dbReference type="ARBA" id="ARBA00022801"/>
    </source>
</evidence>
<dbReference type="InterPro" id="IPR044537">
    <property type="entry name" value="Rip2-like"/>
</dbReference>
<reference evidence="14 15" key="1">
    <citation type="submission" date="2020-08" db="EMBL/GenBank/DDBJ databases">
        <title>Genomic Encyclopedia of Type Strains, Phase IV (KMG-IV): sequencing the most valuable type-strain genomes for metagenomic binning, comparative biology and taxonomic classification.</title>
        <authorList>
            <person name="Goeker M."/>
        </authorList>
    </citation>
    <scope>NUCLEOTIDE SEQUENCE [LARGE SCALE GENOMIC DNA]</scope>
    <source>
        <strain evidence="14 15">DSM 13481</strain>
    </source>
</reference>
<evidence type="ECO:0000256" key="11">
    <source>
        <dbReference type="ARBA" id="ARBA00023049"/>
    </source>
</evidence>
<keyword evidence="11" id="KW-0482">Metalloprotease</keyword>
<comment type="caution">
    <text evidence="14">The sequence shown here is derived from an EMBL/GenBank/DDBJ whole genome shotgun (WGS) entry which is preliminary data.</text>
</comment>
<dbReference type="AlphaFoldDB" id="A0A841GS58"/>
<keyword evidence="7" id="KW-0479">Metal-binding</keyword>
<dbReference type="InterPro" id="IPR052348">
    <property type="entry name" value="Metallopeptidase_M50B"/>
</dbReference>
<comment type="cofactor">
    <cofactor evidence="1">
        <name>Zn(2+)</name>
        <dbReference type="ChEBI" id="CHEBI:29105"/>
    </cofactor>
</comment>
<keyword evidence="6 13" id="KW-0812">Transmembrane</keyword>
<evidence type="ECO:0000256" key="4">
    <source>
        <dbReference type="ARBA" id="ARBA00022475"/>
    </source>
</evidence>
<keyword evidence="4" id="KW-1003">Cell membrane</keyword>
<keyword evidence="12 13" id="KW-0472">Membrane</keyword>
<evidence type="ECO:0000256" key="12">
    <source>
        <dbReference type="ARBA" id="ARBA00023136"/>
    </source>
</evidence>
<feature type="transmembrane region" description="Helical" evidence="13">
    <location>
        <begin position="12"/>
        <end position="29"/>
    </location>
</feature>